<organism evidence="1 2">
    <name type="scientific">Amedibacillus dolichus DSM 3991</name>
    <dbReference type="NCBI Taxonomy" id="428127"/>
    <lineage>
        <taxon>Bacteria</taxon>
        <taxon>Bacillati</taxon>
        <taxon>Bacillota</taxon>
        <taxon>Erysipelotrichia</taxon>
        <taxon>Erysipelotrichales</taxon>
        <taxon>Erysipelotrichaceae</taxon>
        <taxon>Amedibacillus</taxon>
    </lineage>
</organism>
<proteinExistence type="predicted"/>
<dbReference type="EMBL" id="ABAW02000025">
    <property type="protein sequence ID" value="EDP10217.1"/>
    <property type="molecule type" value="Genomic_DNA"/>
</dbReference>
<sequence length="49" mass="5885">MAYHWINKEKSMILLLHISFKLNENDDYKAEINVLTRKSSFLIYVDILL</sequence>
<dbReference type="STRING" id="428127.EUBDOL_02231"/>
<protein>
    <submittedName>
        <fullName evidence="1">Uncharacterized protein</fullName>
    </submittedName>
</protein>
<reference evidence="1 2" key="1">
    <citation type="submission" date="2007-09" db="EMBL/GenBank/DDBJ databases">
        <title>Draft genome sequence of Eubacterium dolichum (DSM 3991).</title>
        <authorList>
            <person name="Sudarsanam P."/>
            <person name="Ley R."/>
            <person name="Guruge J."/>
            <person name="Turnbaugh P.J."/>
            <person name="Mahowald M."/>
            <person name="Liep D."/>
            <person name="Gordon J."/>
        </authorList>
    </citation>
    <scope>NUCLEOTIDE SEQUENCE [LARGE SCALE GENOMIC DNA]</scope>
    <source>
        <strain evidence="1 2">DSM 3991</strain>
    </source>
</reference>
<name>A8RFF8_9FIRM</name>
<evidence type="ECO:0000313" key="1">
    <source>
        <dbReference type="EMBL" id="EDP10217.1"/>
    </source>
</evidence>
<reference evidence="1 2" key="2">
    <citation type="submission" date="2007-09" db="EMBL/GenBank/DDBJ databases">
        <authorList>
            <person name="Fulton L."/>
            <person name="Clifton S."/>
            <person name="Fulton B."/>
            <person name="Xu J."/>
            <person name="Minx P."/>
            <person name="Pepin K.H."/>
            <person name="Johnson M."/>
            <person name="Thiruvilangam P."/>
            <person name="Bhonagiri V."/>
            <person name="Nash W.E."/>
            <person name="Mardis E.R."/>
            <person name="Wilson R.K."/>
        </authorList>
    </citation>
    <scope>NUCLEOTIDE SEQUENCE [LARGE SCALE GENOMIC DNA]</scope>
    <source>
        <strain evidence="1 2">DSM 3991</strain>
    </source>
</reference>
<dbReference type="AlphaFoldDB" id="A8RFF8"/>
<evidence type="ECO:0000313" key="2">
    <source>
        <dbReference type="Proteomes" id="UP000004090"/>
    </source>
</evidence>
<accession>A8RFF8</accession>
<dbReference type="HOGENOM" id="CLU_3135765_0_0_9"/>
<gene>
    <name evidence="1" type="ORF">EUBDOL_02231</name>
</gene>
<comment type="caution">
    <text evidence="1">The sequence shown here is derived from an EMBL/GenBank/DDBJ whole genome shotgun (WGS) entry which is preliminary data.</text>
</comment>
<dbReference type="Proteomes" id="UP000004090">
    <property type="component" value="Unassembled WGS sequence"/>
</dbReference>